<organism evidence="2 3">
    <name type="scientific">Phytophthora oleae</name>
    <dbReference type="NCBI Taxonomy" id="2107226"/>
    <lineage>
        <taxon>Eukaryota</taxon>
        <taxon>Sar</taxon>
        <taxon>Stramenopiles</taxon>
        <taxon>Oomycota</taxon>
        <taxon>Peronosporomycetes</taxon>
        <taxon>Peronosporales</taxon>
        <taxon>Peronosporaceae</taxon>
        <taxon>Phytophthora</taxon>
    </lineage>
</organism>
<dbReference type="InterPro" id="IPR029526">
    <property type="entry name" value="PGBD"/>
</dbReference>
<proteinExistence type="predicted"/>
<protein>
    <recommendedName>
        <fullName evidence="1">PiggyBac transposable element-derived protein domain-containing protein</fullName>
    </recommendedName>
</protein>
<evidence type="ECO:0000313" key="3">
    <source>
        <dbReference type="Proteomes" id="UP001632037"/>
    </source>
</evidence>
<gene>
    <name evidence="2" type="ORF">V7S43_002872</name>
</gene>
<dbReference type="AlphaFoldDB" id="A0ABD3FZ70"/>
<reference evidence="2 3" key="1">
    <citation type="submission" date="2024-09" db="EMBL/GenBank/DDBJ databases">
        <title>Genome sequencing and assembly of Phytophthora oleae, isolate VK10A, causative agent of rot of olive drupes.</title>
        <authorList>
            <person name="Conti Taguali S."/>
            <person name="Riolo M."/>
            <person name="La Spada F."/>
            <person name="Cacciola S.O."/>
            <person name="Dionisio G."/>
        </authorList>
    </citation>
    <scope>NUCLEOTIDE SEQUENCE [LARGE SCALE GENOMIC DNA]</scope>
    <source>
        <strain evidence="2 3">VK10A</strain>
    </source>
</reference>
<accession>A0ABD3FZ70</accession>
<sequence length="178" mass="19738">MFNAELHLSFRAITLHAFGDEDRGDPAEPIVLELGNADLDDSDDEVELHPNGPPNDYVALLKRNSGLLLLQENRIRGAYSRSGEAGLFALFVTGNFKNSLREWANAVLRNDGIRDISESGLDAYIGLELAISITSINEISDFWSSKRFLGSSDFADTMARNRFQQIRSHLKVHPAGGY</sequence>
<dbReference type="PANTHER" id="PTHR46599:SF3">
    <property type="entry name" value="PIGGYBAC TRANSPOSABLE ELEMENT-DERIVED PROTEIN 4"/>
    <property type="match status" value="1"/>
</dbReference>
<dbReference type="Pfam" id="PF13843">
    <property type="entry name" value="DDE_Tnp_1_7"/>
    <property type="match status" value="1"/>
</dbReference>
<dbReference type="Proteomes" id="UP001632037">
    <property type="component" value="Unassembled WGS sequence"/>
</dbReference>
<comment type="caution">
    <text evidence="2">The sequence shown here is derived from an EMBL/GenBank/DDBJ whole genome shotgun (WGS) entry which is preliminary data.</text>
</comment>
<name>A0ABD3FZ70_9STRA</name>
<feature type="domain" description="PiggyBac transposable element-derived protein" evidence="1">
    <location>
        <begin position="86"/>
        <end position="172"/>
    </location>
</feature>
<dbReference type="PANTHER" id="PTHR46599">
    <property type="entry name" value="PIGGYBAC TRANSPOSABLE ELEMENT-DERIVED PROTEIN 4"/>
    <property type="match status" value="1"/>
</dbReference>
<evidence type="ECO:0000259" key="1">
    <source>
        <dbReference type="Pfam" id="PF13843"/>
    </source>
</evidence>
<keyword evidence="3" id="KW-1185">Reference proteome</keyword>
<evidence type="ECO:0000313" key="2">
    <source>
        <dbReference type="EMBL" id="KAL3672210.1"/>
    </source>
</evidence>
<dbReference type="EMBL" id="JBIMZQ010000004">
    <property type="protein sequence ID" value="KAL3672210.1"/>
    <property type="molecule type" value="Genomic_DNA"/>
</dbReference>